<feature type="compositionally biased region" description="Polar residues" evidence="1">
    <location>
        <begin position="183"/>
        <end position="202"/>
    </location>
</feature>
<feature type="region of interest" description="Disordered" evidence="1">
    <location>
        <begin position="16"/>
        <end position="40"/>
    </location>
</feature>
<accession>A0A7R9ME30</accession>
<protein>
    <submittedName>
        <fullName evidence="2">Uncharacterized protein</fullName>
    </submittedName>
</protein>
<reference evidence="2" key="1">
    <citation type="submission" date="2020-11" db="EMBL/GenBank/DDBJ databases">
        <authorList>
            <person name="Tran Van P."/>
        </authorList>
    </citation>
    <scope>NUCLEOTIDE SEQUENCE</scope>
</reference>
<proteinExistence type="predicted"/>
<feature type="region of interest" description="Disordered" evidence="1">
    <location>
        <begin position="353"/>
        <end position="392"/>
    </location>
</feature>
<feature type="compositionally biased region" description="Basic residues" evidence="1">
    <location>
        <begin position="465"/>
        <end position="479"/>
    </location>
</feature>
<feature type="non-terminal residue" evidence="2">
    <location>
        <position position="629"/>
    </location>
</feature>
<keyword evidence="3" id="KW-1185">Reference proteome</keyword>
<dbReference type="Proteomes" id="UP000728032">
    <property type="component" value="Unassembled WGS sequence"/>
</dbReference>
<dbReference type="AlphaFoldDB" id="A0A7R9ME30"/>
<feature type="region of interest" description="Disordered" evidence="1">
    <location>
        <begin position="140"/>
        <end position="228"/>
    </location>
</feature>
<evidence type="ECO:0000313" key="2">
    <source>
        <dbReference type="EMBL" id="CAD7658184.1"/>
    </source>
</evidence>
<feature type="region of interest" description="Disordered" evidence="1">
    <location>
        <begin position="444"/>
        <end position="539"/>
    </location>
</feature>
<dbReference type="EMBL" id="CAJPVJ010014459">
    <property type="protein sequence ID" value="CAG2175370.1"/>
    <property type="molecule type" value="Genomic_DNA"/>
</dbReference>
<dbReference type="EMBL" id="OC929284">
    <property type="protein sequence ID" value="CAD7658184.1"/>
    <property type="molecule type" value="Genomic_DNA"/>
</dbReference>
<feature type="compositionally biased region" description="Acidic residues" evidence="1">
    <location>
        <begin position="145"/>
        <end position="168"/>
    </location>
</feature>
<sequence length="629" mass="69481">MKKVIIHTNSGVVVEDKKESNANNNTTTSPTSAADSKTKTQALTRDTKPQVFPQLSAKDKHILNENNLKNNTNINNSCNHNIQVLNDNGSSSATSVPPIKSSSMPLTGILKSTTGADVIKFRPKNKCLVFKEGDPLVIGYGLDSPVDDYSSDEEADEESSDDDYEDETIYTSDDKELRDLTHKNTLNDNHDICSNQTHSPDSGNCDITPMSTSSDSYSSGDEKDDSQRNDFTQHLMTTQVIQHLRTDSESDTLSTNSDSSLEMKSTYRPEFKCKPQLPVKPNMSATITTTTAAKPVLPMTITVKTAAMDEQKQQNLNLHLIHDNKDSSDEEVVSEECSPKSLVEHIYQEISDSNEEMSGISGKFSNTSEDNNNYSDNNGKESPVESKSQEHRDLKLAELAQELEQCRYMKRPAPQPPTTTRHKSSDTDIETDTKKLVLKTSLSINTSEKESKQTHVSVAAPVAPTKHRFSSIRKLLHKKSSSEKSDKSKDHSHHSHDLVHSGVTVTDSTTGADRKAWKQDPPPPVPTTTTPAPQKPLQKSVSLPIPTTEAPKAPVVDTTVQNSLNEAYNQLAKSNHSNLVAIKSKIESKCTDETYKWTDFEVTNAERMGSVLVYKDSIVSNTRKSVNLM</sequence>
<feature type="compositionally biased region" description="Basic and acidic residues" evidence="1">
    <location>
        <begin position="423"/>
        <end position="432"/>
    </location>
</feature>
<feature type="compositionally biased region" description="Basic and acidic residues" evidence="1">
    <location>
        <begin position="480"/>
        <end position="499"/>
    </location>
</feature>
<gene>
    <name evidence="2" type="ORF">ONB1V03_LOCUS14807</name>
</gene>
<organism evidence="2">
    <name type="scientific">Oppiella nova</name>
    <dbReference type="NCBI Taxonomy" id="334625"/>
    <lineage>
        <taxon>Eukaryota</taxon>
        <taxon>Metazoa</taxon>
        <taxon>Ecdysozoa</taxon>
        <taxon>Arthropoda</taxon>
        <taxon>Chelicerata</taxon>
        <taxon>Arachnida</taxon>
        <taxon>Acari</taxon>
        <taxon>Acariformes</taxon>
        <taxon>Sarcoptiformes</taxon>
        <taxon>Oribatida</taxon>
        <taxon>Brachypylina</taxon>
        <taxon>Oppioidea</taxon>
        <taxon>Oppiidae</taxon>
        <taxon>Oppiella</taxon>
    </lineage>
</organism>
<feature type="compositionally biased region" description="Basic and acidic residues" evidence="1">
    <location>
        <begin position="378"/>
        <end position="392"/>
    </location>
</feature>
<feature type="compositionally biased region" description="Basic and acidic residues" evidence="1">
    <location>
        <begin position="172"/>
        <end position="182"/>
    </location>
</feature>
<feature type="region of interest" description="Disordered" evidence="1">
    <location>
        <begin position="409"/>
        <end position="432"/>
    </location>
</feature>
<feature type="compositionally biased region" description="Low complexity" evidence="1">
    <location>
        <begin position="21"/>
        <end position="35"/>
    </location>
</feature>
<evidence type="ECO:0000256" key="1">
    <source>
        <dbReference type="SAM" id="MobiDB-lite"/>
    </source>
</evidence>
<evidence type="ECO:0000313" key="3">
    <source>
        <dbReference type="Proteomes" id="UP000728032"/>
    </source>
</evidence>
<name>A0A7R9ME30_9ACAR</name>
<dbReference type="OrthoDB" id="10629610at2759"/>
<feature type="compositionally biased region" description="Polar residues" evidence="1">
    <location>
        <begin position="363"/>
        <end position="377"/>
    </location>
</feature>